<keyword evidence="1" id="KW-1133">Transmembrane helix</keyword>
<dbReference type="EMBL" id="BGPR01000142">
    <property type="protein sequence ID" value="GBL98774.1"/>
    <property type="molecule type" value="Genomic_DNA"/>
</dbReference>
<evidence type="ECO:0000313" key="2">
    <source>
        <dbReference type="EMBL" id="GBL98774.1"/>
    </source>
</evidence>
<protein>
    <submittedName>
        <fullName evidence="2">Uncharacterized protein</fullName>
    </submittedName>
</protein>
<name>A0A4Y2C643_ARAVE</name>
<proteinExistence type="predicted"/>
<sequence>MVSAVNMLSASGTYLTSLWAYRLCSSNRLHMVYLETVMLVDADSYQEMSTPILCLFLLVVTAKYLSFCGVLTKGRPALKKTSYISILMEPLL</sequence>
<gene>
    <name evidence="2" type="ORF">AVEN_8656_1</name>
</gene>
<dbReference type="AlphaFoldDB" id="A0A4Y2C643"/>
<keyword evidence="1" id="KW-0812">Transmembrane</keyword>
<comment type="caution">
    <text evidence="2">The sequence shown here is derived from an EMBL/GenBank/DDBJ whole genome shotgun (WGS) entry which is preliminary data.</text>
</comment>
<keyword evidence="1" id="KW-0472">Membrane</keyword>
<evidence type="ECO:0000256" key="1">
    <source>
        <dbReference type="SAM" id="Phobius"/>
    </source>
</evidence>
<evidence type="ECO:0000313" key="3">
    <source>
        <dbReference type="Proteomes" id="UP000499080"/>
    </source>
</evidence>
<keyword evidence="3" id="KW-1185">Reference proteome</keyword>
<accession>A0A4Y2C643</accession>
<organism evidence="2 3">
    <name type="scientific">Araneus ventricosus</name>
    <name type="common">Orbweaver spider</name>
    <name type="synonym">Epeira ventricosa</name>
    <dbReference type="NCBI Taxonomy" id="182803"/>
    <lineage>
        <taxon>Eukaryota</taxon>
        <taxon>Metazoa</taxon>
        <taxon>Ecdysozoa</taxon>
        <taxon>Arthropoda</taxon>
        <taxon>Chelicerata</taxon>
        <taxon>Arachnida</taxon>
        <taxon>Araneae</taxon>
        <taxon>Araneomorphae</taxon>
        <taxon>Entelegynae</taxon>
        <taxon>Araneoidea</taxon>
        <taxon>Araneidae</taxon>
        <taxon>Araneus</taxon>
    </lineage>
</organism>
<reference evidence="2 3" key="1">
    <citation type="journal article" date="2019" name="Sci. Rep.">
        <title>Orb-weaving spider Araneus ventricosus genome elucidates the spidroin gene catalogue.</title>
        <authorList>
            <person name="Kono N."/>
            <person name="Nakamura H."/>
            <person name="Ohtoshi R."/>
            <person name="Moran D.A.P."/>
            <person name="Shinohara A."/>
            <person name="Yoshida Y."/>
            <person name="Fujiwara M."/>
            <person name="Mori M."/>
            <person name="Tomita M."/>
            <person name="Arakawa K."/>
        </authorList>
    </citation>
    <scope>NUCLEOTIDE SEQUENCE [LARGE SCALE GENOMIC DNA]</scope>
</reference>
<feature type="transmembrane region" description="Helical" evidence="1">
    <location>
        <begin position="48"/>
        <end position="71"/>
    </location>
</feature>
<dbReference type="Proteomes" id="UP000499080">
    <property type="component" value="Unassembled WGS sequence"/>
</dbReference>